<evidence type="ECO:0000313" key="4">
    <source>
        <dbReference type="EMBL" id="KGO83670.1"/>
    </source>
</evidence>
<dbReference type="RefSeq" id="WP_035131258.1">
    <property type="nucleotide sequence ID" value="NZ_JRLV01000003.1"/>
</dbReference>
<dbReference type="EMBL" id="JRLV01000003">
    <property type="protein sequence ID" value="KGO83670.1"/>
    <property type="molecule type" value="Genomic_DNA"/>
</dbReference>
<comment type="caution">
    <text evidence="4">The sequence shown here is derived from an EMBL/GenBank/DDBJ whole genome shotgun (WGS) entry which is preliminary data.</text>
</comment>
<feature type="signal peptide" evidence="2">
    <location>
        <begin position="1"/>
        <end position="19"/>
    </location>
</feature>
<dbReference type="Proteomes" id="UP000030129">
    <property type="component" value="Unassembled WGS sequence"/>
</dbReference>
<reference evidence="4 5" key="1">
    <citation type="submission" date="2013-09" db="EMBL/GenBank/DDBJ databases">
        <authorList>
            <person name="Zeng Z."/>
            <person name="Chen C."/>
        </authorList>
    </citation>
    <scope>NUCLEOTIDE SEQUENCE [LARGE SCALE GENOMIC DNA]</scope>
    <source>
        <strain evidence="4 5">F44-8</strain>
    </source>
</reference>
<name>A0A0A2M5W2_9FLAO</name>
<dbReference type="InterPro" id="IPR026444">
    <property type="entry name" value="Secre_tail"/>
</dbReference>
<dbReference type="Gene3D" id="2.120.10.30">
    <property type="entry name" value="TolB, C-terminal domain"/>
    <property type="match status" value="1"/>
</dbReference>
<feature type="domain" description="Secretion system C-terminal sorting" evidence="3">
    <location>
        <begin position="458"/>
        <end position="513"/>
    </location>
</feature>
<organism evidence="4 5">
    <name type="scientific">Flavobacterium beibuense F44-8</name>
    <dbReference type="NCBI Taxonomy" id="1406840"/>
    <lineage>
        <taxon>Bacteria</taxon>
        <taxon>Pseudomonadati</taxon>
        <taxon>Bacteroidota</taxon>
        <taxon>Flavobacteriia</taxon>
        <taxon>Flavobacteriales</taxon>
        <taxon>Flavobacteriaceae</taxon>
        <taxon>Flavobacterium</taxon>
    </lineage>
</organism>
<keyword evidence="1 2" id="KW-0732">Signal</keyword>
<dbReference type="eggNOG" id="COG3291">
    <property type="taxonomic scope" value="Bacteria"/>
</dbReference>
<dbReference type="Pfam" id="PF18962">
    <property type="entry name" value="Por_Secre_tail"/>
    <property type="match status" value="1"/>
</dbReference>
<evidence type="ECO:0000259" key="3">
    <source>
        <dbReference type="Pfam" id="PF18962"/>
    </source>
</evidence>
<evidence type="ECO:0000256" key="2">
    <source>
        <dbReference type="SAM" id="SignalP"/>
    </source>
</evidence>
<sequence length="522" mass="57787">MKTTVTLLFLILTCFNTQAQNNNFSWVKTPPIDLNLNPDMVGYTNTIDNSGNIYMAGFMNNAVASSVEIMGNLFYNKYNSNGEVIFSKSFIGTGAIFDMKTDTQGNVFLALGFEDSITLNSTTYTNEMASQTKLLLIKLDSEGEILWSYEPVMEGTVSWDVVSELRCIATDTDNNIYLGYNNFINSFITKLSPNGEELLTITQLDVRRLTSLSIDSTGNIYAAGSCADPNATFAGITVPNNLTYNTYAVKYDSTGSFQWVKYIEDITCPEPQITVYSENDIYLSSYLFGSFMFDDIVAEGGNAFGDFYLAKLNSEGAFQWVREAPGTEGQIILGKRNFLNIDTQGNVYITGKTKWEINWNSEITTSPIGNNPDAVVLKYSPQGELLMAKTITGEGDSRIDNIITDDNGNLYLTGLYLGKNYFDDFAHDGTTHNAFLAKLNASQLSISNNSLIQITLSPNPSSDYLYIKNLENTAKGTIYNTLGQEVKKITIAPNKGITIKSLNNGIYTIKLEGYKPVKFIKN</sequence>
<dbReference type="InterPro" id="IPR052918">
    <property type="entry name" value="Motility_Chemotaxis_Reg"/>
</dbReference>
<dbReference type="PANTHER" id="PTHR35580:SF1">
    <property type="entry name" value="PHYTASE-LIKE DOMAIN-CONTAINING PROTEIN"/>
    <property type="match status" value="1"/>
</dbReference>
<gene>
    <name evidence="4" type="ORF">Q763_03635</name>
</gene>
<dbReference type="AlphaFoldDB" id="A0A0A2M5W2"/>
<proteinExistence type="predicted"/>
<evidence type="ECO:0000256" key="1">
    <source>
        <dbReference type="ARBA" id="ARBA00022729"/>
    </source>
</evidence>
<dbReference type="PANTHER" id="PTHR35580">
    <property type="entry name" value="CELL SURFACE GLYCOPROTEIN (S-LAYER PROTEIN)-LIKE PROTEIN"/>
    <property type="match status" value="1"/>
</dbReference>
<dbReference type="NCBIfam" id="TIGR04183">
    <property type="entry name" value="Por_Secre_tail"/>
    <property type="match status" value="1"/>
</dbReference>
<protein>
    <recommendedName>
        <fullName evidence="3">Secretion system C-terminal sorting domain-containing protein</fullName>
    </recommendedName>
</protein>
<dbReference type="SUPFAM" id="SSF101898">
    <property type="entry name" value="NHL repeat"/>
    <property type="match status" value="1"/>
</dbReference>
<keyword evidence="5" id="KW-1185">Reference proteome</keyword>
<accession>A0A0A2M5W2</accession>
<dbReference type="InterPro" id="IPR011042">
    <property type="entry name" value="6-blade_b-propeller_TolB-like"/>
</dbReference>
<feature type="chain" id="PRO_5001990940" description="Secretion system C-terminal sorting domain-containing protein" evidence="2">
    <location>
        <begin position="20"/>
        <end position="522"/>
    </location>
</feature>
<evidence type="ECO:0000313" key="5">
    <source>
        <dbReference type="Proteomes" id="UP000030129"/>
    </source>
</evidence>
<dbReference type="STRING" id="1406840.Q763_03635"/>